<feature type="non-terminal residue" evidence="1">
    <location>
        <position position="1"/>
    </location>
</feature>
<comment type="caution">
    <text evidence="1">The sequence shown here is derived from an EMBL/GenBank/DDBJ whole genome shotgun (WGS) entry which is preliminary data.</text>
</comment>
<dbReference type="AlphaFoldDB" id="X1EW10"/>
<name>X1EW10_9ZZZZ</name>
<proteinExistence type="predicted"/>
<dbReference type="Pfam" id="PF01547">
    <property type="entry name" value="SBP_bac_1"/>
    <property type="match status" value="1"/>
</dbReference>
<evidence type="ECO:0000313" key="1">
    <source>
        <dbReference type="EMBL" id="GAH21369.1"/>
    </source>
</evidence>
<accession>X1EW10</accession>
<dbReference type="Gene3D" id="3.40.190.10">
    <property type="entry name" value="Periplasmic binding protein-like II"/>
    <property type="match status" value="1"/>
</dbReference>
<reference evidence="1" key="1">
    <citation type="journal article" date="2014" name="Front. Microbiol.">
        <title>High frequency of phylogenetically diverse reductive dehalogenase-homologous genes in deep subseafloor sedimentary metagenomes.</title>
        <authorList>
            <person name="Kawai M."/>
            <person name="Futagami T."/>
            <person name="Toyoda A."/>
            <person name="Takaki Y."/>
            <person name="Nishi S."/>
            <person name="Hori S."/>
            <person name="Arai W."/>
            <person name="Tsubouchi T."/>
            <person name="Morono Y."/>
            <person name="Uchiyama I."/>
            <person name="Ito T."/>
            <person name="Fujiyama A."/>
            <person name="Inagaki F."/>
            <person name="Takami H."/>
        </authorList>
    </citation>
    <scope>NUCLEOTIDE SEQUENCE</scope>
    <source>
        <strain evidence="1">Expedition CK06-06</strain>
    </source>
</reference>
<dbReference type="SUPFAM" id="SSF53850">
    <property type="entry name" value="Periplasmic binding protein-like II"/>
    <property type="match status" value="1"/>
</dbReference>
<organism evidence="1">
    <name type="scientific">marine sediment metagenome</name>
    <dbReference type="NCBI Taxonomy" id="412755"/>
    <lineage>
        <taxon>unclassified sequences</taxon>
        <taxon>metagenomes</taxon>
        <taxon>ecological metagenomes</taxon>
    </lineage>
</organism>
<sequence>GKVKMLIVTLVVASLFIMVSMGSVFAQQTTLTVWWWQHWPNCMGPAIDDFLEQNPDITLEQTVMGTGDVYDSLLLALAAGEGTPDIVALESSHIGKFVEVGGLADITDRISPWIDKMDPSKWADMTDREGKICGMPVDSGPVAIWYRRDVFEQAGLPSDPESVAELLDTWDDYYEVAKIIKAIKYYPVRYCNCTHLTMGLSRLVFGKKVEILG</sequence>
<evidence type="ECO:0008006" key="2">
    <source>
        <dbReference type="Google" id="ProtNLM"/>
    </source>
</evidence>
<dbReference type="EMBL" id="BARU01004539">
    <property type="protein sequence ID" value="GAH21369.1"/>
    <property type="molecule type" value="Genomic_DNA"/>
</dbReference>
<dbReference type="PANTHER" id="PTHR43649:SF32">
    <property type="entry name" value="SUGAR BINDING SECRETED PROTEIN"/>
    <property type="match status" value="1"/>
</dbReference>
<gene>
    <name evidence="1" type="ORF">S03H2_09076</name>
</gene>
<dbReference type="PANTHER" id="PTHR43649">
    <property type="entry name" value="ARABINOSE-BINDING PROTEIN-RELATED"/>
    <property type="match status" value="1"/>
</dbReference>
<protein>
    <recommendedName>
        <fullName evidence="2">Extracellular solute-binding protein</fullName>
    </recommendedName>
</protein>
<dbReference type="InterPro" id="IPR050490">
    <property type="entry name" value="Bact_solute-bd_prot1"/>
</dbReference>
<dbReference type="InterPro" id="IPR006059">
    <property type="entry name" value="SBP"/>
</dbReference>